<dbReference type="GO" id="GO:0046872">
    <property type="term" value="F:metal ion binding"/>
    <property type="evidence" value="ECO:0007669"/>
    <property type="project" value="UniProtKB-KW"/>
</dbReference>
<evidence type="ECO:0000313" key="9">
    <source>
        <dbReference type="Proteomes" id="UP000321196"/>
    </source>
</evidence>
<evidence type="ECO:0000313" key="8">
    <source>
        <dbReference type="EMBL" id="TXK04863.1"/>
    </source>
</evidence>
<evidence type="ECO:0000259" key="7">
    <source>
        <dbReference type="PROSITE" id="PS51462"/>
    </source>
</evidence>
<reference evidence="8 9" key="1">
    <citation type="submission" date="2019-08" db="EMBL/GenBank/DDBJ databases">
        <authorList>
            <person name="Dong K."/>
        </authorList>
    </citation>
    <scope>NUCLEOTIDE SEQUENCE [LARGE SCALE GENOMIC DNA]</scope>
    <source>
        <strain evidence="8 9">M4-8</strain>
    </source>
</reference>
<dbReference type="GO" id="GO:0016818">
    <property type="term" value="F:hydrolase activity, acting on acid anhydrides, in phosphorus-containing anhydrides"/>
    <property type="evidence" value="ECO:0007669"/>
    <property type="project" value="InterPro"/>
</dbReference>
<dbReference type="PRINTS" id="PR00502">
    <property type="entry name" value="NUDIXFAMILY"/>
</dbReference>
<dbReference type="InterPro" id="IPR039121">
    <property type="entry name" value="NUDT19"/>
</dbReference>
<keyword evidence="3" id="KW-0479">Metal-binding</keyword>
<organism evidence="8 9">
    <name type="scientific">Microbacterium mitrae</name>
    <dbReference type="NCBI Taxonomy" id="664640"/>
    <lineage>
        <taxon>Bacteria</taxon>
        <taxon>Bacillati</taxon>
        <taxon>Actinomycetota</taxon>
        <taxon>Actinomycetes</taxon>
        <taxon>Micrococcales</taxon>
        <taxon>Microbacteriaceae</taxon>
        <taxon>Microbacterium</taxon>
    </lineage>
</organism>
<dbReference type="InterPro" id="IPR000086">
    <property type="entry name" value="NUDIX_hydrolase_dom"/>
</dbReference>
<comment type="cofactor">
    <cofactor evidence="2">
        <name>Mg(2+)</name>
        <dbReference type="ChEBI" id="CHEBI:18420"/>
    </cofactor>
</comment>
<proteinExistence type="predicted"/>
<evidence type="ECO:0000256" key="6">
    <source>
        <dbReference type="ARBA" id="ARBA00023211"/>
    </source>
</evidence>
<evidence type="ECO:0000256" key="5">
    <source>
        <dbReference type="ARBA" id="ARBA00022842"/>
    </source>
</evidence>
<accession>A0A5C8HQY5</accession>
<dbReference type="InterPro" id="IPR020476">
    <property type="entry name" value="Nudix_hydrolase"/>
</dbReference>
<dbReference type="PROSITE" id="PS51462">
    <property type="entry name" value="NUDIX"/>
    <property type="match status" value="1"/>
</dbReference>
<dbReference type="Gene3D" id="3.90.79.10">
    <property type="entry name" value="Nucleoside Triphosphate Pyrophosphohydrolase"/>
    <property type="match status" value="2"/>
</dbReference>
<dbReference type="Pfam" id="PF00293">
    <property type="entry name" value="NUDIX"/>
    <property type="match status" value="1"/>
</dbReference>
<dbReference type="OrthoDB" id="7183442at2"/>
<keyword evidence="4" id="KW-0378">Hydrolase</keyword>
<dbReference type="PANTHER" id="PTHR12318:SF0">
    <property type="entry name" value="ACYL-COENZYME A DIPHOSPHATASE NUDT19"/>
    <property type="match status" value="1"/>
</dbReference>
<comment type="cofactor">
    <cofactor evidence="1">
        <name>Mn(2+)</name>
        <dbReference type="ChEBI" id="CHEBI:29035"/>
    </cofactor>
</comment>
<comment type="caution">
    <text evidence="8">The sequence shown here is derived from an EMBL/GenBank/DDBJ whole genome shotgun (WGS) entry which is preliminary data.</text>
</comment>
<feature type="domain" description="Nudix hydrolase" evidence="7">
    <location>
        <begin position="17"/>
        <end position="158"/>
    </location>
</feature>
<keyword evidence="6" id="KW-0464">Manganese</keyword>
<dbReference type="Proteomes" id="UP000321196">
    <property type="component" value="Unassembled WGS sequence"/>
</dbReference>
<gene>
    <name evidence="8" type="ORF">FVP60_07580</name>
</gene>
<name>A0A5C8HQY5_9MICO</name>
<keyword evidence="9" id="KW-1185">Reference proteome</keyword>
<dbReference type="PANTHER" id="PTHR12318">
    <property type="entry name" value="TESTOSTERONE-REGULATED PROTEIN RP2"/>
    <property type="match status" value="1"/>
</dbReference>
<evidence type="ECO:0000256" key="4">
    <source>
        <dbReference type="ARBA" id="ARBA00022801"/>
    </source>
</evidence>
<keyword evidence="5" id="KW-0460">Magnesium</keyword>
<evidence type="ECO:0000256" key="3">
    <source>
        <dbReference type="ARBA" id="ARBA00022723"/>
    </source>
</evidence>
<protein>
    <submittedName>
        <fullName evidence="8">NUDIX domain-containing protein</fullName>
    </submittedName>
</protein>
<evidence type="ECO:0000256" key="1">
    <source>
        <dbReference type="ARBA" id="ARBA00001936"/>
    </source>
</evidence>
<dbReference type="EMBL" id="VRSW01000002">
    <property type="protein sequence ID" value="TXK04863.1"/>
    <property type="molecule type" value="Genomic_DNA"/>
</dbReference>
<dbReference type="AlphaFoldDB" id="A0A5C8HQY5"/>
<sequence>MTQTSASGEAPADVPITARAATVVVARDGADGPEILMLRRPERGSFAGAWVFPGGKVDPEDAVEGGSELDELRVAAVRETREEVGLDVAPADLVHISKWEPPTSTKVRIRTWFFVALSATGTLVPSADEVAEWVWIRPADMLQRHADGLATLYPPTFVTLTAVASCGSALTGWEELLRSREPRQYATRMRKRGDHTVLLWQGDYEYDADRPGERGARHRVEAGALPWSYLNEAE</sequence>
<evidence type="ECO:0000256" key="2">
    <source>
        <dbReference type="ARBA" id="ARBA00001946"/>
    </source>
</evidence>
<dbReference type="InterPro" id="IPR015797">
    <property type="entry name" value="NUDIX_hydrolase-like_dom_sf"/>
</dbReference>
<dbReference type="CDD" id="cd18870">
    <property type="entry name" value="NUDIX_AcylCoAdiphos_Nudt19"/>
    <property type="match status" value="1"/>
</dbReference>
<dbReference type="SUPFAM" id="SSF55811">
    <property type="entry name" value="Nudix"/>
    <property type="match status" value="1"/>
</dbReference>